<name>A0A1E7L8U1_9ACTN</name>
<evidence type="ECO:0000313" key="3">
    <source>
        <dbReference type="Proteomes" id="UP000176005"/>
    </source>
</evidence>
<organism evidence="2 3">
    <name type="scientific">Streptomyces nanshensis</name>
    <dbReference type="NCBI Taxonomy" id="518642"/>
    <lineage>
        <taxon>Bacteria</taxon>
        <taxon>Bacillati</taxon>
        <taxon>Actinomycetota</taxon>
        <taxon>Actinomycetes</taxon>
        <taxon>Kitasatosporales</taxon>
        <taxon>Streptomycetaceae</taxon>
        <taxon>Streptomyces</taxon>
    </lineage>
</organism>
<feature type="region of interest" description="Disordered" evidence="1">
    <location>
        <begin position="52"/>
        <end position="104"/>
    </location>
</feature>
<dbReference type="AlphaFoldDB" id="A0A1E7L8U1"/>
<dbReference type="EMBL" id="LJGW01000135">
    <property type="protein sequence ID" value="OEV12521.1"/>
    <property type="molecule type" value="Genomic_DNA"/>
</dbReference>
<protein>
    <recommendedName>
        <fullName evidence="4">Septum formation initiator</fullName>
    </recommendedName>
</protein>
<accession>A0A1E7L8U1</accession>
<evidence type="ECO:0000256" key="1">
    <source>
        <dbReference type="SAM" id="MobiDB-lite"/>
    </source>
</evidence>
<reference evidence="2 3" key="1">
    <citation type="journal article" date="2016" name="Front. Microbiol.">
        <title>Comparative Genomics Analysis of Streptomyces Species Reveals Their Adaptation to the Marine Environment and Their Diversity at the Genomic Level.</title>
        <authorList>
            <person name="Tian X."/>
            <person name="Zhang Z."/>
            <person name="Yang T."/>
            <person name="Chen M."/>
            <person name="Li J."/>
            <person name="Chen F."/>
            <person name="Yang J."/>
            <person name="Li W."/>
            <person name="Zhang B."/>
            <person name="Zhang Z."/>
            <person name="Wu J."/>
            <person name="Zhang C."/>
            <person name="Long L."/>
            <person name="Xiao J."/>
        </authorList>
    </citation>
    <scope>NUCLEOTIDE SEQUENCE [LARGE SCALE GENOMIC DNA]</scope>
    <source>
        <strain evidence="2 3">SCSIO 10429</strain>
    </source>
</reference>
<comment type="caution">
    <text evidence="2">The sequence shown here is derived from an EMBL/GenBank/DDBJ whole genome shotgun (WGS) entry which is preliminary data.</text>
</comment>
<dbReference type="Proteomes" id="UP000176005">
    <property type="component" value="Unassembled WGS sequence"/>
</dbReference>
<gene>
    <name evidence="2" type="ORF">AN218_07905</name>
</gene>
<feature type="compositionally biased region" description="Low complexity" evidence="1">
    <location>
        <begin position="57"/>
        <end position="104"/>
    </location>
</feature>
<sequence length="186" mass="19809">MWRRRRATAGWVCAVVLAALLGVWSFQYGTPGARYTRHEPLDDDRVRRELAAERGSQPTAGPTARPTTGPTTGTTAQPTTEPATGPTAGTTDPATAPDAPRTATVHFPGDVATATVECRPDHLVRLLNWSPSDGYSADEVESGPAREVTVELEPPDDDADSRTFAVRCHGGEPEVAVSADDEDDDD</sequence>
<keyword evidence="3" id="KW-1185">Reference proteome</keyword>
<feature type="region of interest" description="Disordered" evidence="1">
    <location>
        <begin position="131"/>
        <end position="160"/>
    </location>
</feature>
<evidence type="ECO:0000313" key="2">
    <source>
        <dbReference type="EMBL" id="OEV12521.1"/>
    </source>
</evidence>
<evidence type="ECO:0008006" key="4">
    <source>
        <dbReference type="Google" id="ProtNLM"/>
    </source>
</evidence>
<proteinExistence type="predicted"/>